<keyword evidence="1" id="KW-0805">Transcription regulation</keyword>
<dbReference type="AlphaFoldDB" id="A0AAX6IGD0"/>
<feature type="compositionally biased region" description="Basic and acidic residues" evidence="5">
    <location>
        <begin position="1"/>
        <end position="14"/>
    </location>
</feature>
<keyword evidence="4" id="KW-0539">Nucleus</keyword>
<feature type="region of interest" description="Disordered" evidence="5">
    <location>
        <begin position="56"/>
        <end position="81"/>
    </location>
</feature>
<keyword evidence="2" id="KW-0238">DNA-binding</keyword>
<keyword evidence="3" id="KW-0804">Transcription</keyword>
<feature type="compositionally biased region" description="Basic and acidic residues" evidence="5">
    <location>
        <begin position="369"/>
        <end position="382"/>
    </location>
</feature>
<protein>
    <submittedName>
        <fullName evidence="7">Protein PHOSPHATE STARVATION RESPONSE 2-like</fullName>
    </submittedName>
</protein>
<dbReference type="Gene3D" id="1.10.10.60">
    <property type="entry name" value="Homeodomain-like"/>
    <property type="match status" value="1"/>
</dbReference>
<evidence type="ECO:0000256" key="4">
    <source>
        <dbReference type="ARBA" id="ARBA00023242"/>
    </source>
</evidence>
<dbReference type="NCBIfam" id="TIGR01557">
    <property type="entry name" value="myb_SHAQKYF"/>
    <property type="match status" value="1"/>
</dbReference>
<evidence type="ECO:0000313" key="7">
    <source>
        <dbReference type="EMBL" id="KAJ6851993.1"/>
    </source>
</evidence>
<dbReference type="PROSITE" id="PS51294">
    <property type="entry name" value="HTH_MYB"/>
    <property type="match status" value="1"/>
</dbReference>
<reference evidence="7" key="1">
    <citation type="journal article" date="2023" name="GigaByte">
        <title>Genome assembly of the bearded iris, Iris pallida Lam.</title>
        <authorList>
            <person name="Bruccoleri R.E."/>
            <person name="Oakeley E.J."/>
            <person name="Faust A.M.E."/>
            <person name="Altorfer M."/>
            <person name="Dessus-Babus S."/>
            <person name="Burckhardt D."/>
            <person name="Oertli M."/>
            <person name="Naumann U."/>
            <person name="Petersen F."/>
            <person name="Wong J."/>
        </authorList>
    </citation>
    <scope>NUCLEOTIDE SEQUENCE</scope>
    <source>
        <strain evidence="7">GSM-AAB239-AS_SAM_17_03QT</strain>
    </source>
</reference>
<dbReference type="Proteomes" id="UP001140949">
    <property type="component" value="Unassembled WGS sequence"/>
</dbReference>
<evidence type="ECO:0000313" key="8">
    <source>
        <dbReference type="Proteomes" id="UP001140949"/>
    </source>
</evidence>
<dbReference type="InterPro" id="IPR046955">
    <property type="entry name" value="PHR1-like"/>
</dbReference>
<evidence type="ECO:0000256" key="3">
    <source>
        <dbReference type="ARBA" id="ARBA00023163"/>
    </source>
</evidence>
<dbReference type="InterPro" id="IPR017930">
    <property type="entry name" value="Myb_dom"/>
</dbReference>
<organism evidence="7 8">
    <name type="scientific">Iris pallida</name>
    <name type="common">Sweet iris</name>
    <dbReference type="NCBI Taxonomy" id="29817"/>
    <lineage>
        <taxon>Eukaryota</taxon>
        <taxon>Viridiplantae</taxon>
        <taxon>Streptophyta</taxon>
        <taxon>Embryophyta</taxon>
        <taxon>Tracheophyta</taxon>
        <taxon>Spermatophyta</taxon>
        <taxon>Magnoliopsida</taxon>
        <taxon>Liliopsida</taxon>
        <taxon>Asparagales</taxon>
        <taxon>Iridaceae</taxon>
        <taxon>Iridoideae</taxon>
        <taxon>Irideae</taxon>
        <taxon>Iris</taxon>
    </lineage>
</organism>
<feature type="domain" description="HTH myb-type" evidence="6">
    <location>
        <begin position="171"/>
        <end position="231"/>
    </location>
</feature>
<dbReference type="SUPFAM" id="SSF46689">
    <property type="entry name" value="Homeodomain-like"/>
    <property type="match status" value="1"/>
</dbReference>
<dbReference type="InterPro" id="IPR025756">
    <property type="entry name" value="Myb_CC_LHEQLE"/>
</dbReference>
<keyword evidence="8" id="KW-1185">Reference proteome</keyword>
<evidence type="ECO:0000256" key="1">
    <source>
        <dbReference type="ARBA" id="ARBA00023015"/>
    </source>
</evidence>
<reference evidence="7" key="2">
    <citation type="submission" date="2023-04" db="EMBL/GenBank/DDBJ databases">
        <authorList>
            <person name="Bruccoleri R.E."/>
            <person name="Oakeley E.J."/>
            <person name="Faust A.-M."/>
            <person name="Dessus-Babus S."/>
            <person name="Altorfer M."/>
            <person name="Burckhardt D."/>
            <person name="Oertli M."/>
            <person name="Naumann U."/>
            <person name="Petersen F."/>
            <person name="Wong J."/>
        </authorList>
    </citation>
    <scope>NUCLEOTIDE SEQUENCE</scope>
    <source>
        <strain evidence="7">GSM-AAB239-AS_SAM_17_03QT</strain>
        <tissue evidence="7">Leaf</tissue>
    </source>
</reference>
<feature type="compositionally biased region" description="Polar residues" evidence="5">
    <location>
        <begin position="70"/>
        <end position="79"/>
    </location>
</feature>
<evidence type="ECO:0000256" key="2">
    <source>
        <dbReference type="ARBA" id="ARBA00023125"/>
    </source>
</evidence>
<comment type="caution">
    <text evidence="7">The sequence shown here is derived from an EMBL/GenBank/DDBJ whole genome shotgun (WGS) entry which is preliminary data.</text>
</comment>
<dbReference type="Pfam" id="PF00249">
    <property type="entry name" value="Myb_DNA-binding"/>
    <property type="match status" value="1"/>
</dbReference>
<feature type="region of interest" description="Disordered" evidence="5">
    <location>
        <begin position="1"/>
        <end position="22"/>
    </location>
</feature>
<dbReference type="FunFam" id="1.10.10.60:FF:000002">
    <property type="entry name" value="Myb family transcription factor"/>
    <property type="match status" value="1"/>
</dbReference>
<feature type="compositionally biased region" description="Polar residues" evidence="5">
    <location>
        <begin position="313"/>
        <end position="331"/>
    </location>
</feature>
<dbReference type="GO" id="GO:0003677">
    <property type="term" value="F:DNA binding"/>
    <property type="evidence" value="ECO:0007669"/>
    <property type="project" value="UniProtKB-KW"/>
</dbReference>
<dbReference type="PANTHER" id="PTHR31499:SF80">
    <property type="entry name" value="HTH MYB-TYPE DOMAIN-CONTAINING PROTEIN"/>
    <property type="match status" value="1"/>
</dbReference>
<evidence type="ECO:0000256" key="5">
    <source>
        <dbReference type="SAM" id="MobiDB-lite"/>
    </source>
</evidence>
<dbReference type="EMBL" id="JANAVB010001997">
    <property type="protein sequence ID" value="KAJ6851993.1"/>
    <property type="molecule type" value="Genomic_DNA"/>
</dbReference>
<name>A0AAX6IGD0_IRIPA</name>
<sequence>MERELRNNPLDPHHTPLVSNNGSVGPLFSSDHYSSISTHIRPSNCAPFIPQPSITGASHPSVYPPHPETFQPSSSNYPRESTEINWCPDTLENLFSCPDDITAGWPYLTDDDLKGFLNDTCAIEPQPKVVCSATAASSNVSVPQSQFNQVVSYHSVELGTVNSPPTSAGGAASRPRMRWTPELHECFVEAVNQLGGSEKATPKGVLKLMKVDSLTIYHVKSHLQKYRTARYRPDPPEGTSEKRITPLDEMASLDLKTGMEITEALRLQMEVQKRLHEQLEIQRKLQLRIEEQGRRLQMMFEKQSKSGVDRLMTPSNPDELMTQTSNVTESLARNKLPEKDQDEAEAENCPSEGKATEGSSTEVVGKKQKLADLEVSNDREANASESQSPPSKRPRVQDGEPSSAPLALD</sequence>
<dbReference type="PANTHER" id="PTHR31499">
    <property type="entry name" value="MYB FAMILY TRANSCRIPTION FACTOR PHL11"/>
    <property type="match status" value="1"/>
</dbReference>
<gene>
    <name evidence="7" type="ORF">M6B38_257250</name>
</gene>
<dbReference type="InterPro" id="IPR001005">
    <property type="entry name" value="SANT/Myb"/>
</dbReference>
<accession>A0AAX6IGD0</accession>
<proteinExistence type="predicted"/>
<feature type="region of interest" description="Disordered" evidence="5">
    <location>
        <begin position="301"/>
        <end position="409"/>
    </location>
</feature>
<evidence type="ECO:0000259" key="6">
    <source>
        <dbReference type="PROSITE" id="PS51294"/>
    </source>
</evidence>
<dbReference type="InterPro" id="IPR009057">
    <property type="entry name" value="Homeodomain-like_sf"/>
</dbReference>
<dbReference type="Pfam" id="PF14379">
    <property type="entry name" value="Myb_CC_LHEQLE"/>
    <property type="match status" value="1"/>
</dbReference>
<dbReference type="GO" id="GO:0003700">
    <property type="term" value="F:DNA-binding transcription factor activity"/>
    <property type="evidence" value="ECO:0007669"/>
    <property type="project" value="InterPro"/>
</dbReference>
<dbReference type="InterPro" id="IPR006447">
    <property type="entry name" value="Myb_dom_plants"/>
</dbReference>